<evidence type="ECO:0000256" key="2">
    <source>
        <dbReference type="ARBA" id="ARBA00038110"/>
    </source>
</evidence>
<dbReference type="GO" id="GO:0043495">
    <property type="term" value="F:protein-membrane adaptor activity"/>
    <property type="evidence" value="ECO:0007669"/>
    <property type="project" value="TreeGrafter"/>
</dbReference>
<dbReference type="Proteomes" id="UP000694424">
    <property type="component" value="Unplaced"/>
</dbReference>
<evidence type="ECO:0000259" key="4">
    <source>
        <dbReference type="PROSITE" id="PS50106"/>
    </source>
</evidence>
<dbReference type="PANTHER" id="PTHR14191">
    <property type="entry name" value="PDZ DOMAIN CONTAINING PROTEIN"/>
    <property type="match status" value="1"/>
</dbReference>
<comment type="similarity">
    <text evidence="2">Belongs to the NHER family.</text>
</comment>
<dbReference type="InterPro" id="IPR051067">
    <property type="entry name" value="NHER"/>
</dbReference>
<dbReference type="PROSITE" id="PS50106">
    <property type="entry name" value="PDZ"/>
    <property type="match status" value="4"/>
</dbReference>
<sequence>MTSALQPRECKVTKKPQKSYGFYLRIEKDTAGHLIRNVEKDSPADKAGLKDGDRVLRVNGVFVDKEEHTQVVEIIKKSGNSVVFFVLDEASYQKARKEGVNLEELGQKASTEQQQEQQQSPPLRANGVITAAPQPRLCYLVKERNGYGFSLKTTEGQKGLFIVEVSSQGAAAKAGAQNNDRLIEINGKNVENDTHEEVVEKVKKSGNHVMFLLSDEETDQYYRSQKMLLSKESASLKLLPLKPRLVELQKGTSGYGFYLRMERNTGDHVIKDVDSGSPAAKAGLKDNDTLVAVNGEQVEALDHEQVVEKIKQSEEKLTLLVVDKETDTMYKLVRKCSFSLLLFFQAQISPCSYYHKVQDPSPAKMEERVELHTGQKVNKPRICKMVKGPSGFGFNLNMIKNKPGPFISEVQNSGPADTAGLKDNDFLVEVNGVNVMNEPYEKVVTRVQDSGDELTLLVCSKDAYEYFQHQKTHITASTADPSYNAFAPPAHTENPPAEPERTSPEPRERASSSSSSQSRASTRADGDNSDDTQL</sequence>
<dbReference type="Gene3D" id="2.30.42.10">
    <property type="match status" value="4"/>
</dbReference>
<evidence type="ECO:0000313" key="5">
    <source>
        <dbReference type="Ensembl" id="ENSAOWP00000004025.1"/>
    </source>
</evidence>
<feature type="domain" description="PDZ" evidence="4">
    <location>
        <begin position="245"/>
        <end position="325"/>
    </location>
</feature>
<dbReference type="GO" id="GO:0072659">
    <property type="term" value="P:protein localization to plasma membrane"/>
    <property type="evidence" value="ECO:0007669"/>
    <property type="project" value="TreeGrafter"/>
</dbReference>
<feature type="region of interest" description="Disordered" evidence="3">
    <location>
        <begin position="478"/>
        <end position="534"/>
    </location>
</feature>
<name>A0A8B9P486_APTOW</name>
<dbReference type="SUPFAM" id="SSF50156">
    <property type="entry name" value="PDZ domain-like"/>
    <property type="match status" value="4"/>
</dbReference>
<keyword evidence="6" id="KW-1185">Reference proteome</keyword>
<evidence type="ECO:0000313" key="6">
    <source>
        <dbReference type="Proteomes" id="UP000694424"/>
    </source>
</evidence>
<protein>
    <submittedName>
        <fullName evidence="5">PDZ domain containing 1</fullName>
    </submittedName>
</protein>
<feature type="domain" description="PDZ" evidence="4">
    <location>
        <begin position="382"/>
        <end position="462"/>
    </location>
</feature>
<dbReference type="PANTHER" id="PTHR14191:SF6">
    <property type="entry name" value="NA(+)_H(+) EXCHANGE REGULATORY COFACTOR NHE-RF3-RELATED"/>
    <property type="match status" value="1"/>
</dbReference>
<organism evidence="5 6">
    <name type="scientific">Apteryx owenii</name>
    <name type="common">Little spotted kiwi</name>
    <dbReference type="NCBI Taxonomy" id="8824"/>
    <lineage>
        <taxon>Eukaryota</taxon>
        <taxon>Metazoa</taxon>
        <taxon>Chordata</taxon>
        <taxon>Craniata</taxon>
        <taxon>Vertebrata</taxon>
        <taxon>Euteleostomi</taxon>
        <taxon>Archelosauria</taxon>
        <taxon>Archosauria</taxon>
        <taxon>Dinosauria</taxon>
        <taxon>Saurischia</taxon>
        <taxon>Theropoda</taxon>
        <taxon>Coelurosauria</taxon>
        <taxon>Aves</taxon>
        <taxon>Palaeognathae</taxon>
        <taxon>Apterygiformes</taxon>
        <taxon>Apterygidae</taxon>
        <taxon>Apteryx</taxon>
    </lineage>
</organism>
<reference evidence="5" key="1">
    <citation type="submission" date="2025-08" db="UniProtKB">
        <authorList>
            <consortium name="Ensembl"/>
        </authorList>
    </citation>
    <scope>IDENTIFICATION</scope>
</reference>
<dbReference type="InterPro" id="IPR036034">
    <property type="entry name" value="PDZ_sf"/>
</dbReference>
<keyword evidence="1" id="KW-0677">Repeat</keyword>
<dbReference type="Pfam" id="PF00595">
    <property type="entry name" value="PDZ"/>
    <property type="match status" value="4"/>
</dbReference>
<dbReference type="SMART" id="SM00228">
    <property type="entry name" value="PDZ"/>
    <property type="match status" value="4"/>
</dbReference>
<dbReference type="AlphaFoldDB" id="A0A8B9P486"/>
<evidence type="ECO:0000256" key="1">
    <source>
        <dbReference type="ARBA" id="ARBA00022737"/>
    </source>
</evidence>
<accession>A0A8B9P486</accession>
<feature type="domain" description="PDZ" evidence="4">
    <location>
        <begin position="9"/>
        <end position="90"/>
    </location>
</feature>
<dbReference type="Ensembl" id="ENSAOWT00000004592.1">
    <property type="protein sequence ID" value="ENSAOWP00000004025.1"/>
    <property type="gene ID" value="ENSAOWG00000002697.1"/>
</dbReference>
<dbReference type="GO" id="GO:0005102">
    <property type="term" value="F:signaling receptor binding"/>
    <property type="evidence" value="ECO:0007669"/>
    <property type="project" value="TreeGrafter"/>
</dbReference>
<dbReference type="CDD" id="cd06768">
    <property type="entry name" value="PDZ_NHERF-like"/>
    <property type="match status" value="4"/>
</dbReference>
<reference evidence="5" key="2">
    <citation type="submission" date="2025-09" db="UniProtKB">
        <authorList>
            <consortium name="Ensembl"/>
        </authorList>
    </citation>
    <scope>IDENTIFICATION</scope>
</reference>
<proteinExistence type="inferred from homology"/>
<feature type="compositionally biased region" description="Basic and acidic residues" evidence="3">
    <location>
        <begin position="498"/>
        <end position="510"/>
    </location>
</feature>
<feature type="domain" description="PDZ" evidence="4">
    <location>
        <begin position="137"/>
        <end position="217"/>
    </location>
</feature>
<dbReference type="InterPro" id="IPR001478">
    <property type="entry name" value="PDZ"/>
</dbReference>
<feature type="compositionally biased region" description="Low complexity" evidence="3">
    <location>
        <begin position="511"/>
        <end position="523"/>
    </location>
</feature>
<dbReference type="GO" id="GO:0016324">
    <property type="term" value="C:apical plasma membrane"/>
    <property type="evidence" value="ECO:0007669"/>
    <property type="project" value="TreeGrafter"/>
</dbReference>
<evidence type="ECO:0000256" key="3">
    <source>
        <dbReference type="SAM" id="MobiDB-lite"/>
    </source>
</evidence>